<dbReference type="InterPro" id="IPR051462">
    <property type="entry name" value="CBS_domain-containing"/>
</dbReference>
<proteinExistence type="predicted"/>
<dbReference type="Gene3D" id="3.10.580.10">
    <property type="entry name" value="CBS-domain"/>
    <property type="match status" value="1"/>
</dbReference>
<dbReference type="Pfam" id="PF00571">
    <property type="entry name" value="CBS"/>
    <property type="match status" value="2"/>
</dbReference>
<keyword evidence="1" id="KW-0677">Repeat</keyword>
<dbReference type="CDD" id="cd04584">
    <property type="entry name" value="CBS_pair_AcuB_like"/>
    <property type="match status" value="1"/>
</dbReference>
<dbReference type="SUPFAM" id="SSF54631">
    <property type="entry name" value="CBS-domain pair"/>
    <property type="match status" value="1"/>
</dbReference>
<dbReference type="InterPro" id="IPR046342">
    <property type="entry name" value="CBS_dom_sf"/>
</dbReference>
<dbReference type="SMART" id="SM00116">
    <property type="entry name" value="CBS"/>
    <property type="match status" value="2"/>
</dbReference>
<dbReference type="OrthoDB" id="9781631at2"/>
<dbReference type="InterPro" id="IPR002912">
    <property type="entry name" value="ACT_dom"/>
</dbReference>
<dbReference type="InterPro" id="IPR000644">
    <property type="entry name" value="CBS_dom"/>
</dbReference>
<reference evidence="6" key="1">
    <citation type="submission" date="2017-01" db="EMBL/GenBank/DDBJ databases">
        <authorList>
            <person name="Varghese N."/>
            <person name="Submissions S."/>
        </authorList>
    </citation>
    <scope>NUCLEOTIDE SEQUENCE [LARGE SCALE GENOMIC DNA]</scope>
    <source>
        <strain evidence="6">DSM 45196</strain>
    </source>
</reference>
<gene>
    <name evidence="5" type="ORF">SAMN05421790_108131</name>
</gene>
<dbReference type="PANTHER" id="PTHR48108:SF2">
    <property type="entry name" value="ACETOIN UTILIZATION PROTEIN ACUB"/>
    <property type="match status" value="1"/>
</dbReference>
<name>A0A1N7NCM6_9BACL</name>
<accession>A0A1N7NCM6</accession>
<dbReference type="Gene3D" id="3.30.70.260">
    <property type="match status" value="1"/>
</dbReference>
<evidence type="ECO:0000256" key="1">
    <source>
        <dbReference type="ARBA" id="ARBA00022737"/>
    </source>
</evidence>
<dbReference type="InterPro" id="IPR045865">
    <property type="entry name" value="ACT-like_dom_sf"/>
</dbReference>
<dbReference type="EMBL" id="FTOD01000008">
    <property type="protein sequence ID" value="SIS96153.1"/>
    <property type="molecule type" value="Genomic_DNA"/>
</dbReference>
<dbReference type="PROSITE" id="PS51671">
    <property type="entry name" value="ACT"/>
    <property type="match status" value="1"/>
</dbReference>
<evidence type="ECO:0000313" key="6">
    <source>
        <dbReference type="Proteomes" id="UP000186795"/>
    </source>
</evidence>
<evidence type="ECO:0000259" key="4">
    <source>
        <dbReference type="PROSITE" id="PS51671"/>
    </source>
</evidence>
<dbReference type="RefSeq" id="WP_076525555.1">
    <property type="nucleotide sequence ID" value="NZ_CP048103.1"/>
</dbReference>
<keyword evidence="2" id="KW-0129">CBS domain</keyword>
<dbReference type="Proteomes" id="UP000186795">
    <property type="component" value="Unassembled WGS sequence"/>
</dbReference>
<evidence type="ECO:0000256" key="2">
    <source>
        <dbReference type="PROSITE-ProRule" id="PRU00703"/>
    </source>
</evidence>
<organism evidence="5 6">
    <name type="scientific">Kroppenstedtia eburnea</name>
    <dbReference type="NCBI Taxonomy" id="714067"/>
    <lineage>
        <taxon>Bacteria</taxon>
        <taxon>Bacillati</taxon>
        <taxon>Bacillota</taxon>
        <taxon>Bacilli</taxon>
        <taxon>Bacillales</taxon>
        <taxon>Thermoactinomycetaceae</taxon>
        <taxon>Kroppenstedtia</taxon>
    </lineage>
</organism>
<dbReference type="PANTHER" id="PTHR48108">
    <property type="entry name" value="CBS DOMAIN-CONTAINING PROTEIN CBSX2, CHLOROPLASTIC"/>
    <property type="match status" value="1"/>
</dbReference>
<sequence length="216" mass="24193">MLVEEIMHRNIHSVTPSTSIGDAIRLLKRHQIRHLPILDGQNLVGLVTDRDLRGASPSSLDSGGLRDLLHRPVSEVMIRQVITAHPLDFVEDAARLLYEHRIGCLPVLQGEKLVGILTETDILRRLIEIFGVDRPGQHVEVEVEDRSGILAEVAAIFGDHRTNINSVLLERGQKEHHLKIVFRVQAKDLGKIIDHIEQAGHRVLWPRTTPDPEGGV</sequence>
<evidence type="ECO:0000313" key="5">
    <source>
        <dbReference type="EMBL" id="SIS96153.1"/>
    </source>
</evidence>
<protein>
    <submittedName>
        <fullName evidence="5">Acetoin utilization protein AcuB</fullName>
    </submittedName>
</protein>
<keyword evidence="6" id="KW-1185">Reference proteome</keyword>
<feature type="domain" description="CBS" evidence="3">
    <location>
        <begin position="77"/>
        <end position="134"/>
    </location>
</feature>
<feature type="domain" description="CBS" evidence="3">
    <location>
        <begin position="7"/>
        <end position="62"/>
    </location>
</feature>
<dbReference type="Pfam" id="PF01842">
    <property type="entry name" value="ACT"/>
    <property type="match status" value="1"/>
</dbReference>
<evidence type="ECO:0000259" key="3">
    <source>
        <dbReference type="PROSITE" id="PS51371"/>
    </source>
</evidence>
<feature type="domain" description="ACT" evidence="4">
    <location>
        <begin position="138"/>
        <end position="211"/>
    </location>
</feature>
<dbReference type="PROSITE" id="PS51371">
    <property type="entry name" value="CBS"/>
    <property type="match status" value="2"/>
</dbReference>
<dbReference type="AlphaFoldDB" id="A0A1N7NCM6"/>
<dbReference type="SUPFAM" id="SSF55021">
    <property type="entry name" value="ACT-like"/>
    <property type="match status" value="1"/>
</dbReference>